<dbReference type="PROSITE" id="PS51257">
    <property type="entry name" value="PROKAR_LIPOPROTEIN"/>
    <property type="match status" value="1"/>
</dbReference>
<keyword evidence="1" id="KW-0175">Coiled coil</keyword>
<evidence type="ECO:0000313" key="3">
    <source>
        <dbReference type="EMBL" id="TET46634.1"/>
    </source>
</evidence>
<evidence type="ECO:0000256" key="2">
    <source>
        <dbReference type="SAM" id="Phobius"/>
    </source>
</evidence>
<gene>
    <name evidence="3" type="ORF">E3J62_03240</name>
</gene>
<sequence length="148" mass="16379">MIPQARYGGEEGQDVIVRIRTIIGVALVIVGCMMAFWAFASVYKIFTNPQEIGAFKQIAPENPEFRELDIEGKKVVIPEGLFHFMAYVIACFLLLIAGVIGASLVTGGANLLQSSFRRLEAKVDKKMDKLKNKMEEIGELIEKKTGAE</sequence>
<organism evidence="3 4">
    <name type="scientific">candidate division TA06 bacterium</name>
    <dbReference type="NCBI Taxonomy" id="2250710"/>
    <lineage>
        <taxon>Bacteria</taxon>
        <taxon>Bacteria division TA06</taxon>
    </lineage>
</organism>
<feature type="transmembrane region" description="Helical" evidence="2">
    <location>
        <begin position="21"/>
        <end position="40"/>
    </location>
</feature>
<comment type="caution">
    <text evidence="3">The sequence shown here is derived from an EMBL/GenBank/DDBJ whole genome shotgun (WGS) entry which is preliminary data.</text>
</comment>
<keyword evidence="2" id="KW-1133">Transmembrane helix</keyword>
<dbReference type="EMBL" id="SOJN01000046">
    <property type="protein sequence ID" value="TET46634.1"/>
    <property type="molecule type" value="Genomic_DNA"/>
</dbReference>
<dbReference type="Proteomes" id="UP000315525">
    <property type="component" value="Unassembled WGS sequence"/>
</dbReference>
<keyword evidence="2" id="KW-0812">Transmembrane</keyword>
<reference evidence="3 4" key="1">
    <citation type="submission" date="2019-03" db="EMBL/GenBank/DDBJ databases">
        <title>Metabolic potential of uncultured bacteria and archaea associated with petroleum seepage in deep-sea sediments.</title>
        <authorList>
            <person name="Dong X."/>
            <person name="Hubert C."/>
        </authorList>
    </citation>
    <scope>NUCLEOTIDE SEQUENCE [LARGE SCALE GENOMIC DNA]</scope>
    <source>
        <strain evidence="3">E44_bin18</strain>
    </source>
</reference>
<evidence type="ECO:0000313" key="4">
    <source>
        <dbReference type="Proteomes" id="UP000315525"/>
    </source>
</evidence>
<dbReference type="AlphaFoldDB" id="A0A523UVR4"/>
<evidence type="ECO:0000256" key="1">
    <source>
        <dbReference type="SAM" id="Coils"/>
    </source>
</evidence>
<accession>A0A523UVR4</accession>
<name>A0A523UVR4_UNCT6</name>
<feature type="coiled-coil region" evidence="1">
    <location>
        <begin position="116"/>
        <end position="147"/>
    </location>
</feature>
<protein>
    <submittedName>
        <fullName evidence="3">Uncharacterized protein</fullName>
    </submittedName>
</protein>
<keyword evidence="2" id="KW-0472">Membrane</keyword>
<proteinExistence type="predicted"/>
<feature type="transmembrane region" description="Helical" evidence="2">
    <location>
        <begin position="84"/>
        <end position="112"/>
    </location>
</feature>